<keyword evidence="7" id="KW-0030">Aminoacyl-tRNA synthetase</keyword>
<dbReference type="SUPFAM" id="SSF52954">
    <property type="entry name" value="Class II aaRS ABD-related"/>
    <property type="match status" value="1"/>
</dbReference>
<keyword evidence="10" id="KW-1185">Reference proteome</keyword>
<dbReference type="GO" id="GO:0070150">
    <property type="term" value="P:mitochondrial glycyl-tRNA aminoacylation"/>
    <property type="evidence" value="ECO:0007669"/>
    <property type="project" value="TreeGrafter"/>
</dbReference>
<evidence type="ECO:0000256" key="3">
    <source>
        <dbReference type="ARBA" id="ARBA00022598"/>
    </source>
</evidence>
<dbReference type="AlphaFoldDB" id="A0A6P6XKW7"/>
<dbReference type="GO" id="GO:0004820">
    <property type="term" value="F:glycine-tRNA ligase activity"/>
    <property type="evidence" value="ECO:0007669"/>
    <property type="project" value="UniProtKB-EC"/>
</dbReference>
<evidence type="ECO:0000259" key="9">
    <source>
        <dbReference type="PROSITE" id="PS50862"/>
    </source>
</evidence>
<dbReference type="InterPro" id="IPR036621">
    <property type="entry name" value="Anticodon-bd_dom_sf"/>
</dbReference>
<evidence type="ECO:0000256" key="5">
    <source>
        <dbReference type="ARBA" id="ARBA00022840"/>
    </source>
</evidence>
<evidence type="ECO:0000256" key="6">
    <source>
        <dbReference type="ARBA" id="ARBA00022917"/>
    </source>
</evidence>
<organism evidence="10 11">
    <name type="scientific">Dermatophagoides pteronyssinus</name>
    <name type="common">European house dust mite</name>
    <dbReference type="NCBI Taxonomy" id="6956"/>
    <lineage>
        <taxon>Eukaryota</taxon>
        <taxon>Metazoa</taxon>
        <taxon>Ecdysozoa</taxon>
        <taxon>Arthropoda</taxon>
        <taxon>Chelicerata</taxon>
        <taxon>Arachnida</taxon>
        <taxon>Acari</taxon>
        <taxon>Acariformes</taxon>
        <taxon>Sarcoptiformes</taxon>
        <taxon>Astigmata</taxon>
        <taxon>Psoroptidia</taxon>
        <taxon>Analgoidea</taxon>
        <taxon>Pyroglyphidae</taxon>
        <taxon>Dermatophagoidinae</taxon>
        <taxon>Dermatophagoides</taxon>
    </lineage>
</organism>
<keyword evidence="4" id="KW-0547">Nucleotide-binding</keyword>
<dbReference type="GO" id="GO:0005739">
    <property type="term" value="C:mitochondrion"/>
    <property type="evidence" value="ECO:0007669"/>
    <property type="project" value="TreeGrafter"/>
</dbReference>
<evidence type="ECO:0000256" key="1">
    <source>
        <dbReference type="ARBA" id="ARBA00008226"/>
    </source>
</evidence>
<dbReference type="RefSeq" id="XP_027193586.1">
    <property type="nucleotide sequence ID" value="XM_027337785.1"/>
</dbReference>
<evidence type="ECO:0000256" key="8">
    <source>
        <dbReference type="ARBA" id="ARBA00030057"/>
    </source>
</evidence>
<evidence type="ECO:0000256" key="4">
    <source>
        <dbReference type="ARBA" id="ARBA00022741"/>
    </source>
</evidence>
<dbReference type="InterPro" id="IPR004154">
    <property type="entry name" value="Anticodon-bd"/>
</dbReference>
<reference evidence="11" key="1">
    <citation type="submission" date="2025-08" db="UniProtKB">
        <authorList>
            <consortium name="RefSeq"/>
        </authorList>
    </citation>
    <scope>IDENTIFICATION</scope>
    <source>
        <strain evidence="11">Airmid</strain>
    </source>
</reference>
<dbReference type="EC" id="6.1.1.14" evidence="2"/>
<dbReference type="InterPro" id="IPR002314">
    <property type="entry name" value="aa-tRNA-synt_IIb"/>
</dbReference>
<keyword evidence="3" id="KW-0436">Ligase</keyword>
<dbReference type="Gene3D" id="3.40.50.800">
    <property type="entry name" value="Anticodon-binding domain"/>
    <property type="match status" value="1"/>
</dbReference>
<dbReference type="PANTHER" id="PTHR10745">
    <property type="entry name" value="GLYCYL-TRNA SYNTHETASE/DNA POLYMERASE SUBUNIT GAMMA-2"/>
    <property type="match status" value="1"/>
</dbReference>
<evidence type="ECO:0000313" key="11">
    <source>
        <dbReference type="RefSeq" id="XP_027193586.1"/>
    </source>
</evidence>
<accession>A0A6P6XKW7</accession>
<dbReference type="CDD" id="cd00774">
    <property type="entry name" value="GlyRS-like_core"/>
    <property type="match status" value="1"/>
</dbReference>
<dbReference type="InterPro" id="IPR045864">
    <property type="entry name" value="aa-tRNA-synth_II/BPL/LPL"/>
</dbReference>
<dbReference type="InterPro" id="IPR033731">
    <property type="entry name" value="GlyRS-like_core"/>
</dbReference>
<dbReference type="Pfam" id="PF03129">
    <property type="entry name" value="HGTP_anticodon"/>
    <property type="match status" value="1"/>
</dbReference>
<gene>
    <name evidence="11" type="primary">LOC113788321</name>
</gene>
<dbReference type="SUPFAM" id="SSF55681">
    <property type="entry name" value="Class II aaRS and biotin synthetases"/>
    <property type="match status" value="1"/>
</dbReference>
<dbReference type="OrthoDB" id="57698at2759"/>
<dbReference type="PRINTS" id="PR01043">
    <property type="entry name" value="TRNASYNTHGLY"/>
</dbReference>
<dbReference type="Gene3D" id="3.30.930.10">
    <property type="entry name" value="Bira Bifunctional Protein, Domain 2"/>
    <property type="match status" value="1"/>
</dbReference>
<protein>
    <recommendedName>
        <fullName evidence="2">glycine--tRNA ligase</fullName>
        <ecNumber evidence="2">6.1.1.14</ecNumber>
    </recommendedName>
    <alternativeName>
        <fullName evidence="8">Diadenosine tetraphosphate synthetase</fullName>
    </alternativeName>
</protein>
<dbReference type="InterPro" id="IPR027031">
    <property type="entry name" value="Gly-tRNA_synthase/POLG2"/>
</dbReference>
<dbReference type="InterPro" id="IPR002315">
    <property type="entry name" value="tRNA-synt_gly"/>
</dbReference>
<proteinExistence type="inferred from homology"/>
<dbReference type="Gene3D" id="3.30.40.230">
    <property type="match status" value="1"/>
</dbReference>
<feature type="domain" description="Aminoacyl-transfer RNA synthetases class-II family profile" evidence="9">
    <location>
        <begin position="131"/>
        <end position="507"/>
    </location>
</feature>
<dbReference type="PROSITE" id="PS50862">
    <property type="entry name" value="AA_TRNA_LIGASE_II"/>
    <property type="match status" value="1"/>
</dbReference>
<name>A0A6P6XKW7_DERPT</name>
<dbReference type="InterPro" id="IPR006195">
    <property type="entry name" value="aa-tRNA-synth_II"/>
</dbReference>
<dbReference type="NCBIfam" id="TIGR00389">
    <property type="entry name" value="glyS_dimeric"/>
    <property type="match status" value="1"/>
</dbReference>
<dbReference type="Pfam" id="PF00587">
    <property type="entry name" value="tRNA-synt_2b"/>
    <property type="match status" value="1"/>
</dbReference>
<keyword evidence="6" id="KW-0648">Protein biosynthesis</keyword>
<evidence type="ECO:0000256" key="2">
    <source>
        <dbReference type="ARBA" id="ARBA00012829"/>
    </source>
</evidence>
<dbReference type="FunFam" id="3.40.50.800:FF:000004">
    <property type="entry name" value="Glycine--tRNA ligase 2"/>
    <property type="match status" value="1"/>
</dbReference>
<evidence type="ECO:0000313" key="10">
    <source>
        <dbReference type="Proteomes" id="UP000515146"/>
    </source>
</evidence>
<dbReference type="PANTHER" id="PTHR10745:SF0">
    <property type="entry name" value="GLYCINE--TRNA LIGASE"/>
    <property type="match status" value="1"/>
</dbReference>
<dbReference type="InParanoid" id="A0A6P6XKW7"/>
<comment type="similarity">
    <text evidence="1">Belongs to the class-II aminoacyl-tRNA synthetase family.</text>
</comment>
<dbReference type="Proteomes" id="UP000515146">
    <property type="component" value="Unplaced"/>
</dbReference>
<keyword evidence="5" id="KW-0067">ATP-binding</keyword>
<dbReference type="NCBIfam" id="NF003211">
    <property type="entry name" value="PRK04173.1"/>
    <property type="match status" value="1"/>
</dbReference>
<evidence type="ECO:0000256" key="7">
    <source>
        <dbReference type="ARBA" id="ARBA00023146"/>
    </source>
</evidence>
<sequence>MQVTVNKSSDCQNSGMQSQFCSQKGILENIVKRRFILAPAYEIYGNTTGLFDFGPTGSALKSEIETVWKNIFVKEDDLLEVHCTNLTPCAPLVASGHVDRFEDFILYDTVTKNYYRADKILEELLHKIKPMTESVQEDIRKLSGFKVAEFDELIKKYKLKSPDGNDFSNAMPFNLMFKTNLGPLSVDSNNTAYLRPETAQGILCNFKRLLECNRGQLPFGVAQIGTAFRNEISPRNGLLRVREFVLAEIEYFYDPEASELLSPIQKEYIESAPAIKLLSADRQKTSDQSVSSSVSEALKSGIIKNSLIAYYMAKTQTFLLKIGIINECIRWRQHMSTEMAHYANDCWDAEILTSSGWIEAVGIANRGDFDLKQHSSHTNRDLTALRVLKKPREQEVLKCIPVKREIAKQYKALTPVIIETLLDTKTINELKTLYDKNERLSLTLPNQDVVELNKDMLSFTTEVVRLTDELFFPKIVEPSFGLGRIMHCLLEHTLKKREDDRYYFDFPILVAPYKCILMALINKEELVSITSKLKMRLAKAGIFSKVDNSNASIGRRYSRADEIGIPYTITVDFETLEDNSVTLRHTSLLKQIRIPISEVVDFVKRIFSEVEQWPGKYEFI</sequence>
<dbReference type="GO" id="GO:0005524">
    <property type="term" value="F:ATP binding"/>
    <property type="evidence" value="ECO:0007669"/>
    <property type="project" value="UniProtKB-KW"/>
</dbReference>
<dbReference type="KEGG" id="dpte:113788321"/>